<name>A0A2V0QEI9_PSESF</name>
<dbReference type="EMBL" id="BGJZ01000246">
    <property type="protein sequence ID" value="GBH11583.1"/>
    <property type="molecule type" value="Genomic_DNA"/>
</dbReference>
<reference evidence="1 2" key="1">
    <citation type="submission" date="2018-04" db="EMBL/GenBank/DDBJ databases">
        <title>Draft genome sequence of Pseudomonas syringae pv. actinidiae biovar 1 strains isolated from kiwifruit in Kagawa prefecture.</title>
        <authorList>
            <person name="Tabuchi M."/>
            <person name="Saito M."/>
            <person name="Fujiwara S."/>
            <person name="Sasa N."/>
            <person name="Akimitsu K."/>
            <person name="Gomi K."/>
            <person name="Konishi-Sugita S."/>
            <person name="Hamano K."/>
            <person name="Kataoka I."/>
        </authorList>
    </citation>
    <scope>NUCLEOTIDE SEQUENCE [LARGE SCALE GENOMIC DNA]</scope>
    <source>
        <strain evidence="1 2">MAFF212206</strain>
    </source>
</reference>
<dbReference type="AlphaFoldDB" id="A0A2V0QEI9"/>
<accession>A0A2V0QEI9</accession>
<evidence type="ECO:0000313" key="1">
    <source>
        <dbReference type="EMBL" id="GBH11583.1"/>
    </source>
</evidence>
<sequence>MSFRPLSGLKALGKNVVLNRIDLLLNSLREADQPPLKIK</sequence>
<dbReference type="Proteomes" id="UP000247480">
    <property type="component" value="Unassembled WGS sequence"/>
</dbReference>
<evidence type="ECO:0000313" key="2">
    <source>
        <dbReference type="Proteomes" id="UP000247480"/>
    </source>
</evidence>
<proteinExistence type="predicted"/>
<organism evidence="1 2">
    <name type="scientific">Pseudomonas syringae pv. actinidiae</name>
    <dbReference type="NCBI Taxonomy" id="103796"/>
    <lineage>
        <taxon>Bacteria</taxon>
        <taxon>Pseudomonadati</taxon>
        <taxon>Pseudomonadota</taxon>
        <taxon>Gammaproteobacteria</taxon>
        <taxon>Pseudomonadales</taxon>
        <taxon>Pseudomonadaceae</taxon>
        <taxon>Pseudomonas</taxon>
        <taxon>Pseudomonas syringae</taxon>
    </lineage>
</organism>
<gene>
    <name evidence="1" type="ORF">KPSA1_05024</name>
</gene>
<protein>
    <submittedName>
        <fullName evidence="1">Uncharacterized protein</fullName>
    </submittedName>
</protein>
<comment type="caution">
    <text evidence="1">The sequence shown here is derived from an EMBL/GenBank/DDBJ whole genome shotgun (WGS) entry which is preliminary data.</text>
</comment>